<protein>
    <submittedName>
        <fullName evidence="3">DUF4136 domain-containing protein</fullName>
    </submittedName>
</protein>
<keyword evidence="4" id="KW-1185">Reference proteome</keyword>
<dbReference type="PROSITE" id="PS51257">
    <property type="entry name" value="PROKAR_LIPOPROTEIN"/>
    <property type="match status" value="1"/>
</dbReference>
<organism evidence="3 4">
    <name type="scientific">Sphingomonas daechungensis</name>
    <dbReference type="NCBI Taxonomy" id="1176646"/>
    <lineage>
        <taxon>Bacteria</taxon>
        <taxon>Pseudomonadati</taxon>
        <taxon>Pseudomonadota</taxon>
        <taxon>Alphaproteobacteria</taxon>
        <taxon>Sphingomonadales</taxon>
        <taxon>Sphingomonadaceae</taxon>
        <taxon>Sphingomonas</taxon>
    </lineage>
</organism>
<evidence type="ECO:0000259" key="2">
    <source>
        <dbReference type="Pfam" id="PF13590"/>
    </source>
</evidence>
<sequence length="170" mass="18533">MSIKKLAAAAFLGAAALGVSGCAMGLPTNVTRYTAMPVPAGQTFYVVPANGALPTLEFNRFAAQVAQQMEAKGYRSAGAPNVADMLVKIGYGVDKGSTEVSVDPFARSHYYDPFYRGRYSPFYGGYFGRPYYSRFGYAGYRSPFYWAGTIRTGMRSVRTRCVSTRSTRAN</sequence>
<dbReference type="EMBL" id="CP060780">
    <property type="protein sequence ID" value="QNP42443.1"/>
    <property type="molecule type" value="Genomic_DNA"/>
</dbReference>
<gene>
    <name evidence="3" type="ORF">H9L15_09045</name>
</gene>
<keyword evidence="1" id="KW-0732">Signal</keyword>
<dbReference type="RefSeq" id="WP_187713876.1">
    <property type="nucleotide sequence ID" value="NZ_CP060780.1"/>
</dbReference>
<dbReference type="InterPro" id="IPR025411">
    <property type="entry name" value="DUF4136"/>
</dbReference>
<feature type="domain" description="DUF4136" evidence="2">
    <location>
        <begin position="39"/>
        <end position="145"/>
    </location>
</feature>
<evidence type="ECO:0000256" key="1">
    <source>
        <dbReference type="SAM" id="SignalP"/>
    </source>
</evidence>
<reference evidence="3 4" key="1">
    <citation type="submission" date="2020-08" db="EMBL/GenBank/DDBJ databases">
        <title>Genome sequence of Sphingomonas daechungensis KACC 18115T.</title>
        <authorList>
            <person name="Hyun D.-W."/>
            <person name="Bae J.-W."/>
        </authorList>
    </citation>
    <scope>NUCLEOTIDE SEQUENCE [LARGE SCALE GENOMIC DNA]</scope>
    <source>
        <strain evidence="3 4">KACC 18115</strain>
    </source>
</reference>
<name>A0ABX6T141_9SPHN</name>
<dbReference type="Pfam" id="PF13590">
    <property type="entry name" value="DUF4136"/>
    <property type="match status" value="1"/>
</dbReference>
<feature type="chain" id="PRO_5045619443" evidence="1">
    <location>
        <begin position="26"/>
        <end position="170"/>
    </location>
</feature>
<dbReference type="Proteomes" id="UP000516134">
    <property type="component" value="Chromosome"/>
</dbReference>
<feature type="signal peptide" evidence="1">
    <location>
        <begin position="1"/>
        <end position="25"/>
    </location>
</feature>
<dbReference type="Gene3D" id="3.30.160.670">
    <property type="match status" value="1"/>
</dbReference>
<accession>A0ABX6T141</accession>
<evidence type="ECO:0000313" key="3">
    <source>
        <dbReference type="EMBL" id="QNP42443.1"/>
    </source>
</evidence>
<evidence type="ECO:0000313" key="4">
    <source>
        <dbReference type="Proteomes" id="UP000516134"/>
    </source>
</evidence>
<proteinExistence type="predicted"/>